<protein>
    <submittedName>
        <fullName evidence="1">Uncharacterized protein</fullName>
    </submittedName>
</protein>
<dbReference type="Proteomes" id="UP000031952">
    <property type="component" value="Unassembled WGS sequence"/>
</dbReference>
<reference evidence="1 2" key="1">
    <citation type="submission" date="2014-12" db="EMBL/GenBank/DDBJ databases">
        <title>Whole genome sequence of Candidatus Rickettsia asemboensis strain NMRCii isolated from cat fleas in west Kenya.</title>
        <authorList>
            <person name="Jima D."/>
            <person name="Luce-Fedrow A."/>
            <person name="Yang Y."/>
            <person name="Maina A.N."/>
            <person name="Snesrud E.C."/>
            <person name="Jarman R.G."/>
            <person name="Richards A.L."/>
            <person name="Hang J."/>
        </authorList>
    </citation>
    <scope>NUCLEOTIDE SEQUENCE [LARGE SCALE GENOMIC DNA]</scope>
    <source>
        <strain evidence="1 2">NMRCii</strain>
    </source>
</reference>
<dbReference type="EMBL" id="JWSW01000039">
    <property type="protein sequence ID" value="KIJ88580.1"/>
    <property type="molecule type" value="Genomic_DNA"/>
</dbReference>
<accession>A0A0C2RCP4</accession>
<gene>
    <name evidence="1" type="ORF">SB78_04840</name>
</gene>
<dbReference type="RefSeq" id="WP_041078988.1">
    <property type="nucleotide sequence ID" value="NZ_JWSW01000039.1"/>
</dbReference>
<proteinExistence type="predicted"/>
<organism evidence="1 2">
    <name type="scientific">Rickettsia asembonensis</name>
    <dbReference type="NCBI Taxonomy" id="1068590"/>
    <lineage>
        <taxon>Bacteria</taxon>
        <taxon>Pseudomonadati</taxon>
        <taxon>Pseudomonadota</taxon>
        <taxon>Alphaproteobacteria</taxon>
        <taxon>Rickettsiales</taxon>
        <taxon>Rickettsiaceae</taxon>
        <taxon>Rickettsieae</taxon>
        <taxon>Rickettsia</taxon>
        <taxon>spotted fever group</taxon>
    </lineage>
</organism>
<sequence length="64" mass="7040">MLEYVVFGIARLARSGANTISDIVETCKNTIDTISNTTPEVIEAPNLESKDIEDEWVEVSLIGK</sequence>
<comment type="caution">
    <text evidence="1">The sequence shown here is derived from an EMBL/GenBank/DDBJ whole genome shotgun (WGS) entry which is preliminary data.</text>
</comment>
<evidence type="ECO:0000313" key="2">
    <source>
        <dbReference type="Proteomes" id="UP000031952"/>
    </source>
</evidence>
<dbReference type="AlphaFoldDB" id="A0A0C2RCP4"/>
<evidence type="ECO:0000313" key="1">
    <source>
        <dbReference type="EMBL" id="KIJ88580.1"/>
    </source>
</evidence>
<name>A0A0C2RCP4_9RICK</name>
<keyword evidence="2" id="KW-1185">Reference proteome</keyword>